<evidence type="ECO:0000313" key="4">
    <source>
        <dbReference type="Proteomes" id="UP000464577"/>
    </source>
</evidence>
<evidence type="ECO:0000259" key="1">
    <source>
        <dbReference type="Pfam" id="PF06202"/>
    </source>
</evidence>
<feature type="domain" description="Glycogen debranching enzyme C-terminal" evidence="1">
    <location>
        <begin position="275"/>
        <end position="649"/>
    </location>
</feature>
<accession>A0A6P1W431</accession>
<dbReference type="GO" id="GO:0004135">
    <property type="term" value="F:amylo-alpha-1,6-glucosidase activity"/>
    <property type="evidence" value="ECO:0007669"/>
    <property type="project" value="InterPro"/>
</dbReference>
<dbReference type="EMBL" id="CP045997">
    <property type="protein sequence ID" value="QHV99775.1"/>
    <property type="molecule type" value="Genomic_DNA"/>
</dbReference>
<reference evidence="3 4" key="1">
    <citation type="submission" date="2019-11" db="EMBL/GenBank/DDBJ databases">
        <title>Spirosoma endbachense sp. nov., isolated from a natural salt meadow.</title>
        <authorList>
            <person name="Rojas J."/>
            <person name="Ambika Manirajan B."/>
            <person name="Ratering S."/>
            <person name="Suarez C."/>
            <person name="Geissler-Plaum R."/>
            <person name="Schnell S."/>
        </authorList>
    </citation>
    <scope>NUCLEOTIDE SEQUENCE [LARGE SCALE GENOMIC DNA]</scope>
    <source>
        <strain evidence="3 4">I-24</strain>
    </source>
</reference>
<dbReference type="KEGG" id="senf:GJR95_34300"/>
<proteinExistence type="predicted"/>
<dbReference type="InterPro" id="IPR008928">
    <property type="entry name" value="6-hairpin_glycosidase_sf"/>
</dbReference>
<dbReference type="GO" id="GO:0005980">
    <property type="term" value="P:glycogen catabolic process"/>
    <property type="evidence" value="ECO:0007669"/>
    <property type="project" value="InterPro"/>
</dbReference>
<dbReference type="AlphaFoldDB" id="A0A6P1W431"/>
<dbReference type="SUPFAM" id="SSF48208">
    <property type="entry name" value="Six-hairpin glycosidases"/>
    <property type="match status" value="1"/>
</dbReference>
<dbReference type="NCBIfam" id="TIGR01561">
    <property type="entry name" value="gde_arch"/>
    <property type="match status" value="1"/>
</dbReference>
<dbReference type="PANTHER" id="PTHR10569">
    <property type="entry name" value="GLYCOGEN DEBRANCHING ENZYME"/>
    <property type="match status" value="1"/>
</dbReference>
<evidence type="ECO:0000313" key="3">
    <source>
        <dbReference type="EMBL" id="QHV99775.1"/>
    </source>
</evidence>
<dbReference type="RefSeq" id="WP_162390167.1">
    <property type="nucleotide sequence ID" value="NZ_CP045997.1"/>
</dbReference>
<dbReference type="Proteomes" id="UP000464577">
    <property type="component" value="Chromosome"/>
</dbReference>
<dbReference type="InterPro" id="IPR032790">
    <property type="entry name" value="GDE_C"/>
</dbReference>
<gene>
    <name evidence="3" type="ORF">GJR95_34300</name>
</gene>
<dbReference type="PANTHER" id="PTHR10569:SF2">
    <property type="entry name" value="GLYCOGEN DEBRANCHING ENZYME"/>
    <property type="match status" value="1"/>
</dbReference>
<feature type="domain" description="Glycogen debranching enzyme bacterial and archaeal type N-terminal" evidence="2">
    <location>
        <begin position="15"/>
        <end position="230"/>
    </location>
</feature>
<sequence>MHYVLTSNFDDIAQREWLITNGLGGYASSTLAGANSRRYHGLLVAAQHPPTDRQVLVSKVDETLLTEQGAVALSSNRYGDFVHPQGWQHLVSFERLPLPKWVYQAGEHRISKTVFMVQMANTTMVVYQNLGKKAVTLQLMPLFVQRDYHSLFHQSDYANYYIAQTYPYLKLYAHYGAAPVYWAFSSGAFTENRAWYNQFTYREEQQRGLDFTEDAYSIGHVETRLEPGEECFLTFSTDEKLLIPAPADLRASEVRRVEELRQSQTEPFLQDLVASANQFIVQRQSTGSPAAGSPAAQSETIIAGYHWFTDWGRDTMIALRGLCISLGHQQTARRILATFFRYLDDGMLPNRFPDNSQDPIEYNTIDATLWLFVVLYEYHQRFNDLAFIEQHFEQLLAILNAHKSGTRYGIHVTDDGLLYGGKGTAQLTWMDARVGDYVVTPRHGCPVEINALWYNALKITIYFAKQLHRKPDLYALMLRRFEESFRPAFWNEKGYLNDVVIPGGSPDSSIRPNQIYALSLPFPLLNKADQQQILATVDKHLYTPYGLRTLAPTDPAFVAVYGGDSWLRDTAYHQGTVWPFLLGEYWPAYFRVHGDSVTMRKRMYTELATLKQHFYEHDCLFGISEIFDGLHPQQGRGTANQAWSVGAIVKLLADYPAQLPRIKDANSSEKLVSVPD</sequence>
<dbReference type="InterPro" id="IPR010401">
    <property type="entry name" value="AGL/Gdb1"/>
</dbReference>
<dbReference type="Gene3D" id="1.50.10.10">
    <property type="match status" value="1"/>
</dbReference>
<dbReference type="Pfam" id="PF06202">
    <property type="entry name" value="GDE_C"/>
    <property type="match status" value="1"/>
</dbReference>
<keyword evidence="4" id="KW-1185">Reference proteome</keyword>
<evidence type="ECO:0000259" key="2">
    <source>
        <dbReference type="Pfam" id="PF12439"/>
    </source>
</evidence>
<name>A0A6P1W431_9BACT</name>
<dbReference type="InterPro" id="IPR024742">
    <property type="entry name" value="Glycogen_debranch_N"/>
</dbReference>
<dbReference type="InterPro" id="IPR012341">
    <property type="entry name" value="6hp_glycosidase-like_sf"/>
</dbReference>
<dbReference type="InterPro" id="IPR006451">
    <property type="entry name" value="Glycogen_debranch_arc"/>
</dbReference>
<protein>
    <submittedName>
        <fullName evidence="3">Glycogen debranching protein</fullName>
    </submittedName>
</protein>
<dbReference type="GO" id="GO:0004134">
    <property type="term" value="F:4-alpha-glucanotransferase activity"/>
    <property type="evidence" value="ECO:0007669"/>
    <property type="project" value="InterPro"/>
</dbReference>
<organism evidence="3 4">
    <name type="scientific">Spirosoma endbachense</name>
    <dbReference type="NCBI Taxonomy" id="2666025"/>
    <lineage>
        <taxon>Bacteria</taxon>
        <taxon>Pseudomonadati</taxon>
        <taxon>Bacteroidota</taxon>
        <taxon>Cytophagia</taxon>
        <taxon>Cytophagales</taxon>
        <taxon>Cytophagaceae</taxon>
        <taxon>Spirosoma</taxon>
    </lineage>
</organism>
<dbReference type="Pfam" id="PF12439">
    <property type="entry name" value="GDE_N"/>
    <property type="match status" value="1"/>
</dbReference>